<feature type="transmembrane region" description="Helical" evidence="1">
    <location>
        <begin position="424"/>
        <end position="441"/>
    </location>
</feature>
<gene>
    <name evidence="2" type="ORF">CH357_03120</name>
</gene>
<dbReference type="OrthoDB" id="3362857at2"/>
<accession>A0A2M9XFN9</accession>
<keyword evidence="1" id="KW-0812">Transmembrane</keyword>
<evidence type="ECO:0000313" key="2">
    <source>
        <dbReference type="EMBL" id="PJZ26503.1"/>
    </source>
</evidence>
<dbReference type="Proteomes" id="UP000232196">
    <property type="component" value="Unassembled WGS sequence"/>
</dbReference>
<feature type="transmembrane region" description="Helical" evidence="1">
    <location>
        <begin position="356"/>
        <end position="374"/>
    </location>
</feature>
<dbReference type="EMBL" id="NPDN01000002">
    <property type="protein sequence ID" value="PJZ26503.1"/>
    <property type="molecule type" value="Genomic_DNA"/>
</dbReference>
<keyword evidence="1" id="KW-1133">Transmembrane helix</keyword>
<comment type="caution">
    <text evidence="2">The sequence shown here is derived from an EMBL/GenBank/DDBJ whole genome shotgun (WGS) entry which is preliminary data.</text>
</comment>
<evidence type="ECO:0008006" key="4">
    <source>
        <dbReference type="Google" id="ProtNLM"/>
    </source>
</evidence>
<dbReference type="AlphaFoldDB" id="A0A2M9XFN9"/>
<evidence type="ECO:0000256" key="1">
    <source>
        <dbReference type="SAM" id="Phobius"/>
    </source>
</evidence>
<feature type="transmembrane region" description="Helical" evidence="1">
    <location>
        <begin position="47"/>
        <end position="65"/>
    </location>
</feature>
<name>A0A2M9XFN9_9LEPT</name>
<organism evidence="2 3">
    <name type="scientific">Leptospira hartskeerlii</name>
    <dbReference type="NCBI Taxonomy" id="2023177"/>
    <lineage>
        <taxon>Bacteria</taxon>
        <taxon>Pseudomonadati</taxon>
        <taxon>Spirochaetota</taxon>
        <taxon>Spirochaetia</taxon>
        <taxon>Leptospirales</taxon>
        <taxon>Leptospiraceae</taxon>
        <taxon>Leptospira</taxon>
    </lineage>
</organism>
<evidence type="ECO:0000313" key="3">
    <source>
        <dbReference type="Proteomes" id="UP000232196"/>
    </source>
</evidence>
<keyword evidence="1" id="KW-0472">Membrane</keyword>
<feature type="transmembrane region" description="Helical" evidence="1">
    <location>
        <begin position="163"/>
        <end position="184"/>
    </location>
</feature>
<feature type="transmembrane region" description="Helical" evidence="1">
    <location>
        <begin position="270"/>
        <end position="290"/>
    </location>
</feature>
<proteinExistence type="predicted"/>
<feature type="transmembrane region" description="Helical" evidence="1">
    <location>
        <begin position="236"/>
        <end position="258"/>
    </location>
</feature>
<reference evidence="2 3" key="1">
    <citation type="submission" date="2017-07" db="EMBL/GenBank/DDBJ databases">
        <title>Leptospira spp. isolated from tropical soils.</title>
        <authorList>
            <person name="Thibeaux R."/>
            <person name="Iraola G."/>
            <person name="Ferres I."/>
            <person name="Bierque E."/>
            <person name="Girault D."/>
            <person name="Soupe-Gilbert M.-E."/>
            <person name="Picardeau M."/>
            <person name="Goarant C."/>
        </authorList>
    </citation>
    <scope>NUCLEOTIDE SEQUENCE [LARGE SCALE GENOMIC DNA]</scope>
    <source>
        <strain evidence="2 3">MCA1-C-A1</strain>
    </source>
</reference>
<sequence length="460" mass="54187">MEFERNKERRNHILSRANLIWILASFAYLFIFLFWEVKNKERSLTGSLYILGFCGLSIVYGFLFFTKTFETSGRLNFVLGLILRVVLIFSVPIFEDDWARYLWDGWISSEKGNPYGIIPESFFGELDPIRAEILSRINHPDWPTIYGPVLEIYFYLAHLLFPWRLWALKLFLLVPDILLFFLIRTKYGIRSSSLYFWNPILIKEIFLNSHPDIIGIFLLFYSFYLAEKGRYRLSFFIWGLSLAVKGFGVMLFPFLLKLHWGRYHNWKKAGVDAIFPILGITLPYSPFLFFSKETDFVALSRFIGSFTFFPLGYNILYAIFGEFSRTIWVIPTVFSILLFFNKKYSFDLGEEEKIGITFFLFFYFSPVVNAWYLLWMFPFLLGIRGGFWPSWALLFLGQFSYLNYANLGDWKSVLEKGYYAHPDWIPASIGILFVPILLVWYRTRFSSKIIKSLGKSSTLS</sequence>
<feature type="transmembrane region" description="Helical" evidence="1">
    <location>
        <begin position="327"/>
        <end position="344"/>
    </location>
</feature>
<dbReference type="RefSeq" id="WP_100705329.1">
    <property type="nucleotide sequence ID" value="NZ_NPDL01000002.1"/>
</dbReference>
<feature type="transmembrane region" description="Helical" evidence="1">
    <location>
        <begin position="77"/>
        <end position="94"/>
    </location>
</feature>
<feature type="transmembrane region" description="Helical" evidence="1">
    <location>
        <begin position="302"/>
        <end position="320"/>
    </location>
</feature>
<keyword evidence="3" id="KW-1185">Reference proteome</keyword>
<feature type="transmembrane region" description="Helical" evidence="1">
    <location>
        <begin position="12"/>
        <end position="35"/>
    </location>
</feature>
<protein>
    <recommendedName>
        <fullName evidence="4">DUF2029 domain-containing protein</fullName>
    </recommendedName>
</protein>